<dbReference type="RefSeq" id="WP_014296527.1">
    <property type="nucleotide sequence ID" value="NC_016751.1"/>
</dbReference>
<evidence type="ECO:0000256" key="2">
    <source>
        <dbReference type="ARBA" id="ARBA00022801"/>
    </source>
</evidence>
<sequence>MLKFNEDFLFGISMSGFQFEMGGKTGIDENSDWYEWVHDKRIISAGLVSGDFPENGPNYWELYKNDHNLMKELGVKIVRVGIEWSRIFPDSTESIRVKVNEYNNDIIDVEITEDTLKQLRNIANLENLEHYKEMIRDLKDRGIKVMVNLNHFTLPLWIHDPVKVNLEHNGPLGWVEKRSVVEFTKYAAFIASELDDYVDFWSTMNEPQIVSSLGYTQPKAGFPPAIINEEFYKKSQKHQAEAHCRAYDAIKRISNKPVGFIYSFSWADPETEIDKEAAEKAMYFSNFQYTDMIFKGMVDFNINNNHVYRKDMDGKTDFLGINYYTRIVVRKEGKYGWNVVPGYGYACVPGSIAKSGRPVSDMGWEIYPEGLEKIILKLNERYNSPEIFITENGIGESTGRYIPYYLVSHLNSVYNAIKKGANVRGYMYWSFMDNYEWPHGFSKRFGLVHVDFESKKRTIKPGFLVYQKIIQENGIPDYMENYVKYPYKLL</sequence>
<dbReference type="eggNOG" id="COG2723">
    <property type="taxonomic scope" value="Bacteria"/>
</dbReference>
<feature type="active site" description="Nucleophile" evidence="4">
    <location>
        <position position="391"/>
    </location>
</feature>
<dbReference type="InterPro" id="IPR018120">
    <property type="entry name" value="Glyco_hydro_1_AS"/>
</dbReference>
<dbReference type="HOGENOM" id="CLU_001859_1_3_0"/>
<dbReference type="PANTHER" id="PTHR10353:SF209">
    <property type="entry name" value="GALACTOLIPID GALACTOSYLTRANSFERASE SFR2, CHLOROPLASTIC"/>
    <property type="match status" value="1"/>
</dbReference>
<gene>
    <name evidence="7" type="ordered locus">Marpi_1043</name>
</gene>
<reference evidence="7 8" key="1">
    <citation type="journal article" date="2012" name="J. Bacteriol.">
        <title>Complete Genome Sequence of the Thermophilic, Piezophilic, Heterotrophic Bacterium Marinitoga piezophila KA3.</title>
        <authorList>
            <person name="Lucas S."/>
            <person name="Han J."/>
            <person name="Lapidus A."/>
            <person name="Cheng J.F."/>
            <person name="Goodwin L.A."/>
            <person name="Pitluck S."/>
            <person name="Peters L."/>
            <person name="Mikhailova N."/>
            <person name="Teshima H."/>
            <person name="Detter J.C."/>
            <person name="Han C."/>
            <person name="Tapia R."/>
            <person name="Land M."/>
            <person name="Hauser L."/>
            <person name="Kyrpides N.C."/>
            <person name="Ivanova N."/>
            <person name="Pagani I."/>
            <person name="Vannier P."/>
            <person name="Oger P."/>
            <person name="Bartlett D.H."/>
            <person name="Noll K.M."/>
            <person name="Woyke T."/>
            <person name="Jebbar M."/>
        </authorList>
    </citation>
    <scope>NUCLEOTIDE SEQUENCE [LARGE SCALE GENOMIC DNA]</scope>
    <source>
        <strain evidence="8">DSM 14283 / JCM 11233 / KA3</strain>
    </source>
</reference>
<evidence type="ECO:0000313" key="8">
    <source>
        <dbReference type="Proteomes" id="UP000007161"/>
    </source>
</evidence>
<dbReference type="STRING" id="443254.Marpi_1043"/>
<dbReference type="KEGG" id="mpz:Marpi_1043"/>
<comment type="similarity">
    <text evidence="1 5">Belongs to the glycosyl hydrolase 1 family.</text>
</comment>
<dbReference type="Pfam" id="PF00232">
    <property type="entry name" value="Glyco_hydro_1"/>
    <property type="match status" value="2"/>
</dbReference>
<dbReference type="OrthoDB" id="2339329at2"/>
<dbReference type="PRINTS" id="PR00131">
    <property type="entry name" value="GLHYDRLASE1"/>
</dbReference>
<keyword evidence="2 6" id="KW-0378">Hydrolase</keyword>
<keyword evidence="8" id="KW-1185">Reference proteome</keyword>
<proteinExistence type="inferred from homology"/>
<reference evidence="8" key="2">
    <citation type="submission" date="2012-01" db="EMBL/GenBank/DDBJ databases">
        <title>Complete sequence of chromosome of Marinitoga piezophila KA3.</title>
        <authorList>
            <person name="Lucas S."/>
            <person name="Han J."/>
            <person name="Lapidus A."/>
            <person name="Cheng J.-F."/>
            <person name="Goodwin L."/>
            <person name="Pitluck S."/>
            <person name="Peters L."/>
            <person name="Mikhailova N."/>
            <person name="Teshima H."/>
            <person name="Detter J.C."/>
            <person name="Han C."/>
            <person name="Tapia R."/>
            <person name="Land M."/>
            <person name="Hauser L."/>
            <person name="Kyrpides N."/>
            <person name="Ivanova N."/>
            <person name="Pagani I."/>
            <person name="Jebbar M."/>
            <person name="Vannier P."/>
            <person name="Oger P."/>
            <person name="Cario A."/>
            <person name="Bartlett D."/>
            <person name="Noll K.M."/>
            <person name="Woyke T."/>
        </authorList>
    </citation>
    <scope>NUCLEOTIDE SEQUENCE [LARGE SCALE GENOMIC DNA]</scope>
    <source>
        <strain evidence="8">DSM 14283 / JCM 11233 / KA3</strain>
    </source>
</reference>
<accession>H2J7W4</accession>
<dbReference type="PROSITE" id="PS00653">
    <property type="entry name" value="GLYCOSYL_HYDROL_F1_2"/>
    <property type="match status" value="1"/>
</dbReference>
<dbReference type="AlphaFoldDB" id="H2J7W4"/>
<name>H2J7W4_MARPK</name>
<organism evidence="7 8">
    <name type="scientific">Marinitoga piezophila (strain DSM 14283 / JCM 11233 / KA3)</name>
    <dbReference type="NCBI Taxonomy" id="443254"/>
    <lineage>
        <taxon>Bacteria</taxon>
        <taxon>Thermotogati</taxon>
        <taxon>Thermotogota</taxon>
        <taxon>Thermotogae</taxon>
        <taxon>Petrotogales</taxon>
        <taxon>Petrotogaceae</taxon>
        <taxon>Marinitoga</taxon>
    </lineage>
</organism>
<dbReference type="InterPro" id="IPR053427">
    <property type="entry name" value="Beta-galactosidase"/>
</dbReference>
<dbReference type="GO" id="GO:0008422">
    <property type="term" value="F:beta-glucosidase activity"/>
    <property type="evidence" value="ECO:0007669"/>
    <property type="project" value="TreeGrafter"/>
</dbReference>
<protein>
    <submittedName>
        <fullName evidence="7">Beta-glucosidase/6-phospho-beta-glucosidase/beta-galactosidase</fullName>
    </submittedName>
</protein>
<dbReference type="Proteomes" id="UP000007161">
    <property type="component" value="Chromosome"/>
</dbReference>
<evidence type="ECO:0000256" key="5">
    <source>
        <dbReference type="RuleBase" id="RU003690"/>
    </source>
</evidence>
<evidence type="ECO:0000256" key="6">
    <source>
        <dbReference type="RuleBase" id="RU004468"/>
    </source>
</evidence>
<dbReference type="InterPro" id="IPR033132">
    <property type="entry name" value="GH_1_N_CS"/>
</dbReference>
<dbReference type="EMBL" id="CP003257">
    <property type="protein sequence ID" value="AEX85455.1"/>
    <property type="molecule type" value="Genomic_DNA"/>
</dbReference>
<dbReference type="PANTHER" id="PTHR10353">
    <property type="entry name" value="GLYCOSYL HYDROLASE"/>
    <property type="match status" value="1"/>
</dbReference>
<keyword evidence="3 6" id="KW-0326">Glycosidase</keyword>
<evidence type="ECO:0000256" key="3">
    <source>
        <dbReference type="ARBA" id="ARBA00023295"/>
    </source>
</evidence>
<dbReference type="InterPro" id="IPR001360">
    <property type="entry name" value="Glyco_hydro_1"/>
</dbReference>
<dbReference type="NCBIfam" id="NF041004">
    <property type="entry name" value="Beta_gal_BgaS"/>
    <property type="match status" value="1"/>
</dbReference>
<evidence type="ECO:0000256" key="1">
    <source>
        <dbReference type="ARBA" id="ARBA00010838"/>
    </source>
</evidence>
<evidence type="ECO:0000256" key="4">
    <source>
        <dbReference type="PROSITE-ProRule" id="PRU10055"/>
    </source>
</evidence>
<dbReference type="SUPFAM" id="SSF51445">
    <property type="entry name" value="(Trans)glycosidases"/>
    <property type="match status" value="1"/>
</dbReference>
<dbReference type="PROSITE" id="PS00572">
    <property type="entry name" value="GLYCOSYL_HYDROL_F1_1"/>
    <property type="match status" value="1"/>
</dbReference>
<dbReference type="Gene3D" id="3.20.20.80">
    <property type="entry name" value="Glycosidases"/>
    <property type="match status" value="1"/>
</dbReference>
<evidence type="ECO:0000313" key="7">
    <source>
        <dbReference type="EMBL" id="AEX85455.1"/>
    </source>
</evidence>
<dbReference type="InterPro" id="IPR017853">
    <property type="entry name" value="GH"/>
</dbReference>
<dbReference type="GO" id="GO:0005975">
    <property type="term" value="P:carbohydrate metabolic process"/>
    <property type="evidence" value="ECO:0007669"/>
    <property type="project" value="InterPro"/>
</dbReference>